<name>A0AAV4D9W4_9GAST</name>
<dbReference type="AlphaFoldDB" id="A0AAV4D9W4"/>
<feature type="transmembrane region" description="Helical" evidence="1">
    <location>
        <begin position="110"/>
        <end position="128"/>
    </location>
</feature>
<dbReference type="Proteomes" id="UP000735302">
    <property type="component" value="Unassembled WGS sequence"/>
</dbReference>
<sequence>MNPLTREEWGTAGVGRMVCPGVLTESFKCGKSKRENHGLFKAICLFHPLASLFNSPIRFGMYNNMINTIFIFFLTAMLLTTALLAELALKILKVDNLTYKILYEDDEIRALACAVFTWIFEVFLETLMRNVVPRVSAIRYNLFRGLMEPIQSQHALRDFSINLDWDTVRPLILNKYVTLVRGTVHLGSHYVFPVAHNFSINNLWGYFNPIEARCGDT</sequence>
<proteinExistence type="predicted"/>
<reference evidence="2 3" key="1">
    <citation type="journal article" date="2021" name="Elife">
        <title>Chloroplast acquisition without the gene transfer in kleptoplastic sea slugs, Plakobranchus ocellatus.</title>
        <authorList>
            <person name="Maeda T."/>
            <person name="Takahashi S."/>
            <person name="Yoshida T."/>
            <person name="Shimamura S."/>
            <person name="Takaki Y."/>
            <person name="Nagai Y."/>
            <person name="Toyoda A."/>
            <person name="Suzuki Y."/>
            <person name="Arimoto A."/>
            <person name="Ishii H."/>
            <person name="Satoh N."/>
            <person name="Nishiyama T."/>
            <person name="Hasebe M."/>
            <person name="Maruyama T."/>
            <person name="Minagawa J."/>
            <person name="Obokata J."/>
            <person name="Shigenobu S."/>
        </authorList>
    </citation>
    <scope>NUCLEOTIDE SEQUENCE [LARGE SCALE GENOMIC DNA]</scope>
</reference>
<evidence type="ECO:0000256" key="1">
    <source>
        <dbReference type="SAM" id="Phobius"/>
    </source>
</evidence>
<evidence type="ECO:0000313" key="2">
    <source>
        <dbReference type="EMBL" id="GFO40961.1"/>
    </source>
</evidence>
<protein>
    <submittedName>
        <fullName evidence="2">Uncharacterized protein</fullName>
    </submittedName>
</protein>
<gene>
    <name evidence="2" type="ORF">PoB_006746600</name>
</gene>
<organism evidence="2 3">
    <name type="scientific">Plakobranchus ocellatus</name>
    <dbReference type="NCBI Taxonomy" id="259542"/>
    <lineage>
        <taxon>Eukaryota</taxon>
        <taxon>Metazoa</taxon>
        <taxon>Spiralia</taxon>
        <taxon>Lophotrochozoa</taxon>
        <taxon>Mollusca</taxon>
        <taxon>Gastropoda</taxon>
        <taxon>Heterobranchia</taxon>
        <taxon>Euthyneura</taxon>
        <taxon>Panpulmonata</taxon>
        <taxon>Sacoglossa</taxon>
        <taxon>Placobranchoidea</taxon>
        <taxon>Plakobranchidae</taxon>
        <taxon>Plakobranchus</taxon>
    </lineage>
</organism>
<keyword evidence="1" id="KW-0472">Membrane</keyword>
<dbReference type="EMBL" id="BLXT01007646">
    <property type="protein sequence ID" value="GFO40961.1"/>
    <property type="molecule type" value="Genomic_DNA"/>
</dbReference>
<feature type="transmembrane region" description="Helical" evidence="1">
    <location>
        <begin position="69"/>
        <end position="89"/>
    </location>
</feature>
<keyword evidence="1" id="KW-0812">Transmembrane</keyword>
<keyword evidence="1" id="KW-1133">Transmembrane helix</keyword>
<keyword evidence="3" id="KW-1185">Reference proteome</keyword>
<accession>A0AAV4D9W4</accession>
<comment type="caution">
    <text evidence="2">The sequence shown here is derived from an EMBL/GenBank/DDBJ whole genome shotgun (WGS) entry which is preliminary data.</text>
</comment>
<evidence type="ECO:0000313" key="3">
    <source>
        <dbReference type="Proteomes" id="UP000735302"/>
    </source>
</evidence>